<sequence>MAPVLMVLVFIVFLTLSVLNLTVNKNDKFDLYILYGIVMSAMSICCFINYILRPTVVNLFAMIMVICFLLSDIFFVFNKYSHELLIFRLIRNTTQSLAYYFMARYFLLLKNNKRYNKLNHN</sequence>
<feature type="transmembrane region" description="Helical" evidence="1">
    <location>
        <begin position="31"/>
        <end position="52"/>
    </location>
</feature>
<reference evidence="2" key="1">
    <citation type="submission" date="2020-12" db="EMBL/GenBank/DDBJ databases">
        <title>Bacterial novel species Flavobacterium sp. SE-1-e isolated from soil.</title>
        <authorList>
            <person name="Jung H.-Y."/>
        </authorList>
    </citation>
    <scope>NUCLEOTIDE SEQUENCE</scope>
    <source>
        <strain evidence="2">SE-1-e</strain>
    </source>
</reference>
<evidence type="ECO:0000256" key="1">
    <source>
        <dbReference type="SAM" id="Phobius"/>
    </source>
</evidence>
<protein>
    <recommendedName>
        <fullName evidence="4">YhhN-like protein</fullName>
    </recommendedName>
</protein>
<gene>
    <name evidence="2" type="ORF">I5M07_04130</name>
</gene>
<accession>A0A934UIN5</accession>
<evidence type="ECO:0008006" key="4">
    <source>
        <dbReference type="Google" id="ProtNLM"/>
    </source>
</evidence>
<dbReference type="EMBL" id="JAEHFV010000001">
    <property type="protein sequence ID" value="MBK0369017.1"/>
    <property type="molecule type" value="Genomic_DNA"/>
</dbReference>
<keyword evidence="1" id="KW-0812">Transmembrane</keyword>
<feature type="transmembrane region" description="Helical" evidence="1">
    <location>
        <begin position="59"/>
        <end position="77"/>
    </location>
</feature>
<dbReference type="Proteomes" id="UP000609172">
    <property type="component" value="Unassembled WGS sequence"/>
</dbReference>
<keyword evidence="1" id="KW-0472">Membrane</keyword>
<organism evidence="2 3">
    <name type="scientific">Flavobacterium agrisoli</name>
    <dbReference type="NCBI Taxonomy" id="2793066"/>
    <lineage>
        <taxon>Bacteria</taxon>
        <taxon>Pseudomonadati</taxon>
        <taxon>Bacteroidota</taxon>
        <taxon>Flavobacteriia</taxon>
        <taxon>Flavobacteriales</taxon>
        <taxon>Flavobacteriaceae</taxon>
        <taxon>Flavobacterium</taxon>
    </lineage>
</organism>
<name>A0A934UIN5_9FLAO</name>
<evidence type="ECO:0000313" key="2">
    <source>
        <dbReference type="EMBL" id="MBK0369017.1"/>
    </source>
</evidence>
<evidence type="ECO:0000313" key="3">
    <source>
        <dbReference type="Proteomes" id="UP000609172"/>
    </source>
</evidence>
<dbReference type="AlphaFoldDB" id="A0A934UIN5"/>
<proteinExistence type="predicted"/>
<comment type="caution">
    <text evidence="2">The sequence shown here is derived from an EMBL/GenBank/DDBJ whole genome shotgun (WGS) entry which is preliminary data.</text>
</comment>
<keyword evidence="1" id="KW-1133">Transmembrane helix</keyword>
<keyword evidence="3" id="KW-1185">Reference proteome</keyword>